<dbReference type="Proteomes" id="UP001055156">
    <property type="component" value="Unassembled WGS sequence"/>
</dbReference>
<reference evidence="1" key="2">
    <citation type="submission" date="2021-08" db="EMBL/GenBank/DDBJ databases">
        <authorList>
            <person name="Tani A."/>
            <person name="Ola A."/>
            <person name="Ogura Y."/>
            <person name="Katsura K."/>
            <person name="Hayashi T."/>
        </authorList>
    </citation>
    <scope>NUCLEOTIDE SEQUENCE</scope>
    <source>
        <strain evidence="1">NBRC 15689</strain>
    </source>
</reference>
<gene>
    <name evidence="1" type="ORF">LKMONMHP_4075</name>
</gene>
<dbReference type="InterPro" id="IPR036866">
    <property type="entry name" value="RibonucZ/Hydroxyglut_hydro"/>
</dbReference>
<dbReference type="SUPFAM" id="SSF56281">
    <property type="entry name" value="Metallo-hydrolase/oxidoreductase"/>
    <property type="match status" value="1"/>
</dbReference>
<proteinExistence type="predicted"/>
<evidence type="ECO:0000313" key="2">
    <source>
        <dbReference type="Proteomes" id="UP001055156"/>
    </source>
</evidence>
<accession>A0ABQ4TFH8</accession>
<evidence type="ECO:0000313" key="1">
    <source>
        <dbReference type="EMBL" id="GJE29196.1"/>
    </source>
</evidence>
<comment type="caution">
    <text evidence="1">The sequence shown here is derived from an EMBL/GenBank/DDBJ whole genome shotgun (WGS) entry which is preliminary data.</text>
</comment>
<organism evidence="1 2">
    <name type="scientific">Methylobacterium organophilum</name>
    <dbReference type="NCBI Taxonomy" id="410"/>
    <lineage>
        <taxon>Bacteria</taxon>
        <taxon>Pseudomonadati</taxon>
        <taxon>Pseudomonadota</taxon>
        <taxon>Alphaproteobacteria</taxon>
        <taxon>Hyphomicrobiales</taxon>
        <taxon>Methylobacteriaceae</taxon>
        <taxon>Methylobacterium</taxon>
    </lineage>
</organism>
<protein>
    <recommendedName>
        <fullName evidence="3">MBL fold metallo-hydrolase</fullName>
    </recommendedName>
</protein>
<sequence length="86" mass="9397">MPSPRGHWNCTARPRILTLDWDAAGASVRFLASLKPERAITGHGRPLHGPDLQRALDALAQDFERVAAPERGRYVERPARAADGSA</sequence>
<keyword evidence="2" id="KW-1185">Reference proteome</keyword>
<name>A0ABQ4TFH8_METOR</name>
<reference evidence="1" key="1">
    <citation type="journal article" date="2021" name="Front. Microbiol.">
        <title>Comprehensive Comparative Genomics and Phenotyping of Methylobacterium Species.</title>
        <authorList>
            <person name="Alessa O."/>
            <person name="Ogura Y."/>
            <person name="Fujitani Y."/>
            <person name="Takami H."/>
            <person name="Hayashi T."/>
            <person name="Sahin N."/>
            <person name="Tani A."/>
        </authorList>
    </citation>
    <scope>NUCLEOTIDE SEQUENCE</scope>
    <source>
        <strain evidence="1">NBRC 15689</strain>
    </source>
</reference>
<evidence type="ECO:0008006" key="3">
    <source>
        <dbReference type="Google" id="ProtNLM"/>
    </source>
</evidence>
<dbReference type="EMBL" id="BPQV01000014">
    <property type="protein sequence ID" value="GJE29196.1"/>
    <property type="molecule type" value="Genomic_DNA"/>
</dbReference>